<feature type="region of interest" description="Disordered" evidence="9">
    <location>
        <begin position="1955"/>
        <end position="1974"/>
    </location>
</feature>
<keyword evidence="3" id="KW-0808">Transferase</keyword>
<gene>
    <name evidence="13" type="ORF">FUG_LOCUS237240</name>
</gene>
<keyword evidence="7" id="KW-0479">Metal-binding</keyword>
<dbReference type="SMART" id="SM00355">
    <property type="entry name" value="ZnF_C2H2"/>
    <property type="match status" value="2"/>
</dbReference>
<dbReference type="InterPro" id="IPR049704">
    <property type="entry name" value="Aminotrans_3_PPA_site"/>
</dbReference>
<sequence>MAPVPALLWRSLRTHQVYGANTDVGKTIFSTVLCNAASKKGDRTWFLKPVSTGAVDEADGCHIQRFASSTNHETLFQYDIPCSPHIAAKVSGKPIPSDEAVLAKIHDSVSRYASEGPGWLFLETAGGVHSPGPSGTPQADLYTPLRAPVILVGDSKLGGISQTISAYESLRMRGHDIESILLFQDMKYENYQYLKDYFSKQGGIPVDTVPEPPSRLPDIQQDTEQMREYYASQTSNVSHVLDHLDKRGKQRISRLESLSEKASKSIWYPFTQQKLVTADTISAIDSAHGDYFQVLNKTSENLLQPAFDGSASWWSQGLGHANSRLTLAAAYAAGRYGHVMFAEAIHEPALALAEMMLEGAQNSRFSRVFYSDNGSTGCEVAVKMALRAARLRYGWGPNDNLQILGLKGSYHGDTIGAMDCAEPCVYNEKIEWYEGKGYWFDYPTIQCVEGKWVVSAPNGMGQDQKLESISEVFNLESRLKTEQYRGYEEYIEKTLKKLQDQGRKFGALMMEPIILGAGGMIFVDPLFQRALVDVVRRSPHLFGTKDALPAQGPQWSGLPVIFDEVFTGLYRLGRFTAASFLGTEADISVNAKLLTGGLVPLCTTMASESIFDAFKSDDKSDALLHGHSYTAHAVGCQVAVESVSEMQSMEKNGEWEWAEKDWAEDETQAWSVWSRDFVTDMSHNPQVLGVWALGSVLAISLRDDDGVGYKSLAAKKIQSHLRQGTGSWNAHSRVLGNVFYVMASQKTSRQSIRELQGLLVDALKKTREQSIAEFDARTRKIQQDHPDVDFKSTVIEPTMNLMFDIKETLTEKDRTKHEELISLMLQNTSDPEKAEKYLWEARNYLKPHPEVLKLFDDIYINKRPVSVMISQLHDAINTKPNMDLLDGFISDDLTPYVSDSAPPFPDVTPTFNHAQINPASLTPRHTQLYQSGSQPQPQPTPAKVGGRFTRESVRILKNWLATHQNHPYPREPDRKMLQEETGLTKTQISNWLANARRRGKIPSSASSPGHSTKAMDIPPRPGTPAVRNTSEMDPLQRWVDSPPEDEPAAVTAIARAVASVKPSSGSTSPYTRLSRTPSVRSVGTSRSSSISSVNSHTSQTSFGLNGLFSRGSSRRRRRAYKEERRSLATTHKAFQCTFCTETFRAKHDWQRHENSLHLPLERWVCSPEGPRGQKDDSSETLCVFCGHVDPDDAHIESHNYSACKNRPVQERTFNRKDHLNQHLKLVHNAKFAEWPMRQWKAPPPPIQSRCGFCNLVMENWSDRRTISKPERQWLIGRATGDLKPIFSSFKINILRDVSDKLDFIETERNSPFPFEGSRALVETPRTAYELLKLELAYFMQNHFYQHARMPTGDEMQLEACRILFASESSTGGLVCCSWLRDLVFSSAEISQQAQFGPMRTNAESRLSSMEISGKNNIFEGCPFETQLQEFVQAKQLLGLSIRDDELREECCMIVGRLEEVSATPSDFIANFFVRVIHSPGDWLLPFRQRTGIELIDLSQCLNLNAMIQDYTRLEQELGSYLNMQRVIGLEPTDEELRHQARVIVHGTDSLLNHTAADDDYWLAAFRQRHSITTDASDTWTTPLRPNPHILAAQSLVLKTSTAFLNDHNYWRWFTQELRRWVAGIMSPHNPASRVPSDEEIQHYARWISYNDDDPFNQTIAENKDWLEAFKRDVGVAASVSRQIQLGDLEYFIPPEPAWKLKDWNVSAHNDEFTPLTVVGLSGLPADGRIDLAAKAYEKDDVWTKHFTQDSDKAHNISSEYNVSAMYTGTESIPPGPYFVHRYTGDVYRAYRLYVDTSQAFIQSTYQDPNGTHHPLRAGIQSAAGLTIAVPSRLYFTRTKKQPLAGLRIGIKDLFDMKGVKTSFGSKAWYDMSKIKTETAIAVQKLIDAGAIIVGKNKLSEFAFAGMFVTEHIDYLLPVNPRGDGYQSPSDSSGGSAAAVASYDWLDASLGSDTGGSIRGPASTNGVHGGRPTQDAVNLTGSLPLSVSMDTAGILVRDPRMWARINKVLYDDELEDYDELPSEIFLDPSTKSEIQDLERKSTQAAEAVQGVLDGLSKILSAKPEAIDVDTLWSNSTPKEYNGTSLGEAVGLLYGKLTRWEQWSEIGKDFIEDYQDSHNGSLPYVVDGTRQGWLDVNETYTEKLHEEDLELKNTIEDWVDKELLTPDTKSCSKGIYIYVSVAGMLYKPDIAQNPFNPSIRGLMDEISDQKATIARLNTTVNCNSTLGSEKACEESTESKTPSATHIPVFPGRLASVAGIPDYSISLGAFDMGSFSNVTLQNQSTPVSVNIMAGRGCDFVILDIVEALYKEGIRSS</sequence>
<dbReference type="GO" id="GO:0004141">
    <property type="term" value="F:dethiobiotin synthase activity"/>
    <property type="evidence" value="ECO:0007669"/>
    <property type="project" value="InterPro"/>
</dbReference>
<dbReference type="InterPro" id="IPR015424">
    <property type="entry name" value="PyrdxlP-dep_Trfase"/>
</dbReference>
<evidence type="ECO:0000256" key="1">
    <source>
        <dbReference type="ARBA" id="ARBA00004173"/>
    </source>
</evidence>
<dbReference type="CDD" id="cd03109">
    <property type="entry name" value="DTBS"/>
    <property type="match status" value="1"/>
</dbReference>
<feature type="region of interest" description="Disordered" evidence="9">
    <location>
        <begin position="998"/>
        <end position="1029"/>
    </location>
</feature>
<dbReference type="SUPFAM" id="SSF75304">
    <property type="entry name" value="Amidase signature (AS) enzymes"/>
    <property type="match status" value="1"/>
</dbReference>
<feature type="domain" description="HTH CENPB-type" evidence="12">
    <location>
        <begin position="1501"/>
        <end position="1575"/>
    </location>
</feature>
<dbReference type="Gene3D" id="3.90.1300.10">
    <property type="entry name" value="Amidase signature (AS) domain"/>
    <property type="match status" value="1"/>
</dbReference>
<dbReference type="SUPFAM" id="SSF52540">
    <property type="entry name" value="P-loop containing nucleoside triphosphate hydrolases"/>
    <property type="match status" value="1"/>
</dbReference>
<proteinExistence type="inferred from homology"/>
<dbReference type="CDD" id="cd00086">
    <property type="entry name" value="homeodomain"/>
    <property type="match status" value="1"/>
</dbReference>
<dbReference type="GO" id="GO:0030170">
    <property type="term" value="F:pyridoxal phosphate binding"/>
    <property type="evidence" value="ECO:0007669"/>
    <property type="project" value="InterPro"/>
</dbReference>
<name>A0A4E9E800_GIBZA</name>
<evidence type="ECO:0000256" key="9">
    <source>
        <dbReference type="SAM" id="MobiDB-lite"/>
    </source>
</evidence>
<evidence type="ECO:0000256" key="4">
    <source>
        <dbReference type="ARBA" id="ARBA00023125"/>
    </source>
</evidence>
<keyword evidence="7" id="KW-0863">Zinc-finger</keyword>
<dbReference type="PROSITE" id="PS50071">
    <property type="entry name" value="HOMEOBOX_2"/>
    <property type="match status" value="1"/>
</dbReference>
<dbReference type="UniPathway" id="UPA00078"/>
<keyword evidence="4 8" id="KW-0238">DNA-binding</keyword>
<evidence type="ECO:0000313" key="13">
    <source>
        <dbReference type="EMBL" id="VIO57041.1"/>
    </source>
</evidence>
<dbReference type="Pfam" id="PF01425">
    <property type="entry name" value="Amidase"/>
    <property type="match status" value="1"/>
</dbReference>
<evidence type="ECO:0000256" key="6">
    <source>
        <dbReference type="ARBA" id="ARBA00023242"/>
    </source>
</evidence>
<dbReference type="Gene3D" id="3.40.640.10">
    <property type="entry name" value="Type I PLP-dependent aspartate aminotransferase-like (Major domain)"/>
    <property type="match status" value="1"/>
</dbReference>
<dbReference type="GO" id="GO:0005739">
    <property type="term" value="C:mitochondrion"/>
    <property type="evidence" value="ECO:0007669"/>
    <property type="project" value="UniProtKB-SubCell"/>
</dbReference>
<evidence type="ECO:0000259" key="10">
    <source>
        <dbReference type="PROSITE" id="PS50071"/>
    </source>
</evidence>
<dbReference type="PROSITE" id="PS00028">
    <property type="entry name" value="ZINC_FINGER_C2H2_1"/>
    <property type="match status" value="1"/>
</dbReference>
<feature type="DNA-binding region" description="Homeobox" evidence="8">
    <location>
        <begin position="941"/>
        <end position="1003"/>
    </location>
</feature>
<dbReference type="PROSITE" id="PS50157">
    <property type="entry name" value="ZINC_FINGER_C2H2_2"/>
    <property type="match status" value="1"/>
</dbReference>
<feature type="domain" description="Homeobox" evidence="10">
    <location>
        <begin position="939"/>
        <end position="1002"/>
    </location>
</feature>
<reference evidence="13" key="1">
    <citation type="submission" date="2019-04" db="EMBL/GenBank/DDBJ databases">
        <authorList>
            <person name="Melise S."/>
            <person name="Noan J."/>
            <person name="Okalmin O."/>
        </authorList>
    </citation>
    <scope>NUCLEOTIDE SEQUENCE</scope>
    <source>
        <strain evidence="13">FN9</strain>
    </source>
</reference>
<protein>
    <submittedName>
        <fullName evidence="13">Uncharacterized protein</fullName>
    </submittedName>
</protein>
<dbReference type="InterPro" id="IPR004472">
    <property type="entry name" value="DTB_synth_BioD"/>
</dbReference>
<evidence type="ECO:0000259" key="11">
    <source>
        <dbReference type="PROSITE" id="PS50157"/>
    </source>
</evidence>
<dbReference type="InterPro" id="IPR015421">
    <property type="entry name" value="PyrdxlP-dep_Trfase_major"/>
</dbReference>
<dbReference type="SUPFAM" id="SSF46689">
    <property type="entry name" value="Homeodomain-like"/>
    <property type="match status" value="1"/>
</dbReference>
<dbReference type="GO" id="GO:0009102">
    <property type="term" value="P:biotin biosynthetic process"/>
    <property type="evidence" value="ECO:0007669"/>
    <property type="project" value="UniProtKB-UniPathway"/>
</dbReference>
<dbReference type="PANTHER" id="PTHR42684">
    <property type="entry name" value="ADENOSYLMETHIONINE-8-AMINO-7-OXONONANOATE AMINOTRANSFERASE"/>
    <property type="match status" value="1"/>
</dbReference>
<evidence type="ECO:0000256" key="7">
    <source>
        <dbReference type="PROSITE-ProRule" id="PRU00042"/>
    </source>
</evidence>
<dbReference type="PANTHER" id="PTHR42684:SF3">
    <property type="entry name" value="ADENOSYLMETHIONINE-8-AMINO-7-OXONONANOATE AMINOTRANSFERASE"/>
    <property type="match status" value="1"/>
</dbReference>
<dbReference type="SMART" id="SM00389">
    <property type="entry name" value="HOX"/>
    <property type="match status" value="1"/>
</dbReference>
<feature type="domain" description="C2H2-type" evidence="11">
    <location>
        <begin position="1134"/>
        <end position="1157"/>
    </location>
</feature>
<feature type="region of interest" description="Disordered" evidence="9">
    <location>
        <begin position="1060"/>
        <end position="1124"/>
    </location>
</feature>
<dbReference type="Gene3D" id="1.10.10.60">
    <property type="entry name" value="Homeodomain-like"/>
    <property type="match status" value="1"/>
</dbReference>
<dbReference type="InterPro" id="IPR027417">
    <property type="entry name" value="P-loop_NTPase"/>
</dbReference>
<dbReference type="GO" id="GO:0004015">
    <property type="term" value="F:adenosylmethionine-8-amino-7-oxononanoate transaminase activity"/>
    <property type="evidence" value="ECO:0007669"/>
    <property type="project" value="TreeGrafter"/>
</dbReference>
<dbReference type="Pfam" id="PF13500">
    <property type="entry name" value="AAA_26"/>
    <property type="match status" value="1"/>
</dbReference>
<organism evidence="13">
    <name type="scientific">Gibberella zeae</name>
    <name type="common">Wheat head blight fungus</name>
    <name type="synonym">Fusarium graminearum</name>
    <dbReference type="NCBI Taxonomy" id="5518"/>
    <lineage>
        <taxon>Eukaryota</taxon>
        <taxon>Fungi</taxon>
        <taxon>Dikarya</taxon>
        <taxon>Ascomycota</taxon>
        <taxon>Pezizomycotina</taxon>
        <taxon>Sordariomycetes</taxon>
        <taxon>Hypocreomycetidae</taxon>
        <taxon>Hypocreales</taxon>
        <taxon>Nectriaceae</taxon>
        <taxon>Fusarium</taxon>
    </lineage>
</organism>
<dbReference type="GO" id="GO:0000287">
    <property type="term" value="F:magnesium ion binding"/>
    <property type="evidence" value="ECO:0007669"/>
    <property type="project" value="InterPro"/>
</dbReference>
<evidence type="ECO:0000259" key="12">
    <source>
        <dbReference type="PROSITE" id="PS51253"/>
    </source>
</evidence>
<feature type="compositionally biased region" description="Polar residues" evidence="9">
    <location>
        <begin position="1061"/>
        <end position="1073"/>
    </location>
</feature>
<evidence type="ECO:0000256" key="5">
    <source>
        <dbReference type="ARBA" id="ARBA00023155"/>
    </source>
</evidence>
<dbReference type="Pfam" id="PF05920">
    <property type="entry name" value="Homeobox_KN"/>
    <property type="match status" value="1"/>
</dbReference>
<dbReference type="InterPro" id="IPR008422">
    <property type="entry name" value="KN_HD"/>
</dbReference>
<dbReference type="InterPro" id="IPR009057">
    <property type="entry name" value="Homeodomain-like_sf"/>
</dbReference>
<dbReference type="Pfam" id="PF00202">
    <property type="entry name" value="Aminotran_3"/>
    <property type="match status" value="1"/>
</dbReference>
<feature type="compositionally biased region" description="Low complexity" evidence="9">
    <location>
        <begin position="1074"/>
        <end position="1101"/>
    </location>
</feature>
<keyword evidence="5 8" id="KW-0371">Homeobox</keyword>
<dbReference type="EMBL" id="CAAKMV010000127">
    <property type="protein sequence ID" value="VIO57041.1"/>
    <property type="molecule type" value="Genomic_DNA"/>
</dbReference>
<dbReference type="GO" id="GO:0003677">
    <property type="term" value="F:DNA binding"/>
    <property type="evidence" value="ECO:0007669"/>
    <property type="project" value="UniProtKB-UniRule"/>
</dbReference>
<dbReference type="InterPro" id="IPR005814">
    <property type="entry name" value="Aminotrans_3"/>
</dbReference>
<evidence type="ECO:0000256" key="8">
    <source>
        <dbReference type="PROSITE-ProRule" id="PRU00108"/>
    </source>
</evidence>
<comment type="subcellular location">
    <subcellularLocation>
        <location evidence="1">Mitochondrion</location>
    </subcellularLocation>
    <subcellularLocation>
        <location evidence="8">Nucleus</location>
    </subcellularLocation>
</comment>
<keyword evidence="7" id="KW-0862">Zinc</keyword>
<keyword evidence="6 8" id="KW-0539">Nucleus</keyword>
<evidence type="ECO:0000256" key="3">
    <source>
        <dbReference type="ARBA" id="ARBA00022679"/>
    </source>
</evidence>
<dbReference type="GO" id="GO:0008270">
    <property type="term" value="F:zinc ion binding"/>
    <property type="evidence" value="ECO:0007669"/>
    <property type="project" value="UniProtKB-KW"/>
</dbReference>
<dbReference type="PROSITE" id="PS51253">
    <property type="entry name" value="HTH_CENPB"/>
    <property type="match status" value="1"/>
</dbReference>
<dbReference type="InterPro" id="IPR006600">
    <property type="entry name" value="HTH_CenpB_DNA-bd_dom"/>
</dbReference>
<dbReference type="SUPFAM" id="SSF53383">
    <property type="entry name" value="PLP-dependent transferases"/>
    <property type="match status" value="1"/>
</dbReference>
<dbReference type="InterPro" id="IPR023631">
    <property type="entry name" value="Amidase_dom"/>
</dbReference>
<keyword evidence="2" id="KW-0032">Aminotransferase</keyword>
<dbReference type="GO" id="GO:0005634">
    <property type="term" value="C:nucleus"/>
    <property type="evidence" value="ECO:0007669"/>
    <property type="project" value="UniProtKB-SubCell"/>
</dbReference>
<dbReference type="InterPro" id="IPR013087">
    <property type="entry name" value="Znf_C2H2_type"/>
</dbReference>
<dbReference type="GO" id="GO:0006355">
    <property type="term" value="P:regulation of DNA-templated transcription"/>
    <property type="evidence" value="ECO:0007669"/>
    <property type="project" value="InterPro"/>
</dbReference>
<evidence type="ECO:0000256" key="2">
    <source>
        <dbReference type="ARBA" id="ARBA00022576"/>
    </source>
</evidence>
<dbReference type="FunFam" id="3.90.1150.10:FF:000080">
    <property type="entry name" value="Bifunctional dethiobiotin synthetase/adenosylmethionine-8-amino-7-oxononanoate aminotransferase"/>
    <property type="match status" value="1"/>
</dbReference>
<dbReference type="GO" id="GO:0005524">
    <property type="term" value="F:ATP binding"/>
    <property type="evidence" value="ECO:0007669"/>
    <property type="project" value="InterPro"/>
</dbReference>
<dbReference type="PROSITE" id="PS00600">
    <property type="entry name" value="AA_TRANSFER_CLASS_3"/>
    <property type="match status" value="1"/>
</dbReference>
<dbReference type="InterPro" id="IPR001356">
    <property type="entry name" value="HD"/>
</dbReference>
<accession>A0A4E9E800</accession>
<dbReference type="HAMAP" id="MF_00336">
    <property type="entry name" value="BioD"/>
    <property type="match status" value="1"/>
</dbReference>
<dbReference type="InterPro" id="IPR036928">
    <property type="entry name" value="AS_sf"/>
</dbReference>
<dbReference type="Gene3D" id="3.40.50.300">
    <property type="entry name" value="P-loop containing nucleotide triphosphate hydrolases"/>
    <property type="match status" value="1"/>
</dbReference>